<protein>
    <submittedName>
        <fullName evidence="3">VanZ family protein</fullName>
    </submittedName>
</protein>
<keyword evidence="1" id="KW-1133">Transmembrane helix</keyword>
<evidence type="ECO:0000313" key="3">
    <source>
        <dbReference type="EMBL" id="WZW87205.1"/>
    </source>
</evidence>
<dbReference type="Proteomes" id="UP001449178">
    <property type="component" value="Chromosome"/>
</dbReference>
<name>A0ABZ3BXG4_9GAMM</name>
<accession>A0ABZ3BXG4</accession>
<gene>
    <name evidence="3" type="ORF">WMO13_07420</name>
</gene>
<dbReference type="Pfam" id="PF04892">
    <property type="entry name" value="VanZ"/>
    <property type="match status" value="1"/>
</dbReference>
<keyword evidence="1" id="KW-0812">Transmembrane</keyword>
<evidence type="ECO:0000259" key="2">
    <source>
        <dbReference type="Pfam" id="PF04892"/>
    </source>
</evidence>
<dbReference type="EMBL" id="CP150637">
    <property type="protein sequence ID" value="WZW87205.1"/>
    <property type="molecule type" value="Genomic_DNA"/>
</dbReference>
<feature type="transmembrane region" description="Helical" evidence="1">
    <location>
        <begin position="44"/>
        <end position="60"/>
    </location>
</feature>
<dbReference type="NCBIfam" id="NF037970">
    <property type="entry name" value="vanZ_1"/>
    <property type="match status" value="1"/>
</dbReference>
<sequence>MTIATRWLWVTIFWFVLMTLMLFLPDATENLPTPLLFPQSDKVVHFAIFAILAGLQYHTLNQYRQKLQTRQLIVIFLAFFNILFAASSEIIQEHWVDGRSGDVWDVVADVIGLIAGMGIAKLIALSSRRGTME</sequence>
<evidence type="ECO:0000313" key="4">
    <source>
        <dbReference type="Proteomes" id="UP001449178"/>
    </source>
</evidence>
<evidence type="ECO:0000256" key="1">
    <source>
        <dbReference type="SAM" id="Phobius"/>
    </source>
</evidence>
<reference evidence="3 4" key="1">
    <citation type="submission" date="2024-03" db="EMBL/GenBank/DDBJ databases">
        <title>Complete Genome Sequence and Annotation of Ignatzschineria larvae DSM 13226.</title>
        <authorList>
            <person name="Cantrell E."/>
            <person name="Burcham Z.M."/>
        </authorList>
    </citation>
    <scope>NUCLEOTIDE SEQUENCE [LARGE SCALE GENOMIC DNA]</scope>
    <source>
        <strain evidence="3 4">DSM 13226</strain>
    </source>
</reference>
<organism evidence="3 4">
    <name type="scientific">Ignatzschineria larvae DSM 13226</name>
    <dbReference type="NCBI Taxonomy" id="1111732"/>
    <lineage>
        <taxon>Bacteria</taxon>
        <taxon>Pseudomonadati</taxon>
        <taxon>Pseudomonadota</taxon>
        <taxon>Gammaproteobacteria</taxon>
        <taxon>Cardiobacteriales</taxon>
        <taxon>Ignatzschineriaceae</taxon>
        <taxon>Ignatzschineria</taxon>
    </lineage>
</organism>
<feature type="transmembrane region" description="Helical" evidence="1">
    <location>
        <begin position="72"/>
        <end position="91"/>
    </location>
</feature>
<feature type="transmembrane region" description="Helical" evidence="1">
    <location>
        <begin position="103"/>
        <end position="124"/>
    </location>
</feature>
<proteinExistence type="predicted"/>
<dbReference type="RefSeq" id="WP_026879197.1">
    <property type="nucleotide sequence ID" value="NZ_AZOD01000027.1"/>
</dbReference>
<feature type="transmembrane region" description="Helical" evidence="1">
    <location>
        <begin position="7"/>
        <end position="24"/>
    </location>
</feature>
<feature type="domain" description="VanZ-like" evidence="2">
    <location>
        <begin position="40"/>
        <end position="123"/>
    </location>
</feature>
<dbReference type="PANTHER" id="PTHR28008:SF1">
    <property type="entry name" value="DOMAIN PROTEIN, PUTATIVE (AFU_ORTHOLOGUE AFUA_3G10980)-RELATED"/>
    <property type="match status" value="1"/>
</dbReference>
<dbReference type="PANTHER" id="PTHR28008">
    <property type="entry name" value="DOMAIN PROTEIN, PUTATIVE (AFU_ORTHOLOGUE AFUA_3G10980)-RELATED"/>
    <property type="match status" value="1"/>
</dbReference>
<dbReference type="InterPro" id="IPR006976">
    <property type="entry name" value="VanZ-like"/>
</dbReference>
<keyword evidence="4" id="KW-1185">Reference proteome</keyword>
<keyword evidence="1" id="KW-0472">Membrane</keyword>